<name>A0A6H5GP46_9HEMI</name>
<reference evidence="2 3" key="1">
    <citation type="submission" date="2020-02" db="EMBL/GenBank/DDBJ databases">
        <authorList>
            <person name="Ferguson B K."/>
        </authorList>
    </citation>
    <scope>NUCLEOTIDE SEQUENCE [LARGE SCALE GENOMIC DNA]</scope>
</reference>
<gene>
    <name evidence="2" type="ORF">NTEN_LOCUS11321</name>
</gene>
<dbReference type="Proteomes" id="UP000479000">
    <property type="component" value="Unassembled WGS sequence"/>
</dbReference>
<proteinExistence type="predicted"/>
<keyword evidence="3" id="KW-1185">Reference proteome</keyword>
<evidence type="ECO:0000313" key="2">
    <source>
        <dbReference type="EMBL" id="CAB0005844.1"/>
    </source>
</evidence>
<feature type="compositionally biased region" description="Basic and acidic residues" evidence="1">
    <location>
        <begin position="11"/>
        <end position="32"/>
    </location>
</feature>
<dbReference type="EMBL" id="CADCXU010016641">
    <property type="protein sequence ID" value="CAB0005844.1"/>
    <property type="molecule type" value="Genomic_DNA"/>
</dbReference>
<accession>A0A6H5GP46</accession>
<evidence type="ECO:0000313" key="3">
    <source>
        <dbReference type="Proteomes" id="UP000479000"/>
    </source>
</evidence>
<organism evidence="2 3">
    <name type="scientific">Nesidiocoris tenuis</name>
    <dbReference type="NCBI Taxonomy" id="355587"/>
    <lineage>
        <taxon>Eukaryota</taxon>
        <taxon>Metazoa</taxon>
        <taxon>Ecdysozoa</taxon>
        <taxon>Arthropoda</taxon>
        <taxon>Hexapoda</taxon>
        <taxon>Insecta</taxon>
        <taxon>Pterygota</taxon>
        <taxon>Neoptera</taxon>
        <taxon>Paraneoptera</taxon>
        <taxon>Hemiptera</taxon>
        <taxon>Heteroptera</taxon>
        <taxon>Panheteroptera</taxon>
        <taxon>Cimicomorpha</taxon>
        <taxon>Miridae</taxon>
        <taxon>Dicyphina</taxon>
        <taxon>Nesidiocoris</taxon>
    </lineage>
</organism>
<feature type="non-terminal residue" evidence="2">
    <location>
        <position position="93"/>
    </location>
</feature>
<sequence length="93" mass="10939">MTNKGIPMTSRTEKTEQRGRTRNGEKSYDTKESRKRVVSSFEVLKSLQDSEVFAVCRRLQKNGGLFDFPDRKRRVTRSRFSNSTRHIVQKSRE</sequence>
<protein>
    <submittedName>
        <fullName evidence="2">Uncharacterized protein</fullName>
    </submittedName>
</protein>
<evidence type="ECO:0000256" key="1">
    <source>
        <dbReference type="SAM" id="MobiDB-lite"/>
    </source>
</evidence>
<feature type="region of interest" description="Disordered" evidence="1">
    <location>
        <begin position="1"/>
        <end position="32"/>
    </location>
</feature>
<dbReference type="AlphaFoldDB" id="A0A6H5GP46"/>